<dbReference type="EMBL" id="JAAMPC010000017">
    <property type="protein sequence ID" value="KAG2246879.1"/>
    <property type="molecule type" value="Genomic_DNA"/>
</dbReference>
<keyword evidence="1" id="KW-0472">Membrane</keyword>
<sequence>MAHPTAAQSAAAFLHLPVEDEIWGRNGGGQRSDGNCDLVPWANKFVTIASMHCKLLICFYVKSRVCNECTMAEDGPVVFICKEDGNVSISISSLTLFTFKMVWLQFYVISLLTELLVVYLMNKQTKSK</sequence>
<name>A0A8X7PBX1_BRACI</name>
<evidence type="ECO:0000313" key="2">
    <source>
        <dbReference type="EMBL" id="KAG2246879.1"/>
    </source>
</evidence>
<keyword evidence="3" id="KW-1185">Reference proteome</keyword>
<proteinExistence type="predicted"/>
<dbReference type="Proteomes" id="UP000886595">
    <property type="component" value="Unassembled WGS sequence"/>
</dbReference>
<protein>
    <submittedName>
        <fullName evidence="2">Uncharacterized protein</fullName>
    </submittedName>
</protein>
<keyword evidence="1" id="KW-1133">Transmembrane helix</keyword>
<keyword evidence="1" id="KW-0812">Transmembrane</keyword>
<reference evidence="2 3" key="1">
    <citation type="submission" date="2020-02" db="EMBL/GenBank/DDBJ databases">
        <authorList>
            <person name="Ma Q."/>
            <person name="Huang Y."/>
            <person name="Song X."/>
            <person name="Pei D."/>
        </authorList>
    </citation>
    <scope>NUCLEOTIDE SEQUENCE [LARGE SCALE GENOMIC DNA]</scope>
    <source>
        <strain evidence="2">Sxm20200214</strain>
        <tissue evidence="2">Leaf</tissue>
    </source>
</reference>
<gene>
    <name evidence="2" type="ORF">Bca52824_086507</name>
</gene>
<feature type="transmembrane region" description="Helical" evidence="1">
    <location>
        <begin position="102"/>
        <end position="121"/>
    </location>
</feature>
<comment type="caution">
    <text evidence="2">The sequence shown here is derived from an EMBL/GenBank/DDBJ whole genome shotgun (WGS) entry which is preliminary data.</text>
</comment>
<organism evidence="2 3">
    <name type="scientific">Brassica carinata</name>
    <name type="common">Ethiopian mustard</name>
    <name type="synonym">Abyssinian cabbage</name>
    <dbReference type="NCBI Taxonomy" id="52824"/>
    <lineage>
        <taxon>Eukaryota</taxon>
        <taxon>Viridiplantae</taxon>
        <taxon>Streptophyta</taxon>
        <taxon>Embryophyta</taxon>
        <taxon>Tracheophyta</taxon>
        <taxon>Spermatophyta</taxon>
        <taxon>Magnoliopsida</taxon>
        <taxon>eudicotyledons</taxon>
        <taxon>Gunneridae</taxon>
        <taxon>Pentapetalae</taxon>
        <taxon>rosids</taxon>
        <taxon>malvids</taxon>
        <taxon>Brassicales</taxon>
        <taxon>Brassicaceae</taxon>
        <taxon>Brassiceae</taxon>
        <taxon>Brassica</taxon>
    </lineage>
</organism>
<dbReference type="AlphaFoldDB" id="A0A8X7PBX1"/>
<accession>A0A8X7PBX1</accession>
<evidence type="ECO:0000256" key="1">
    <source>
        <dbReference type="SAM" id="Phobius"/>
    </source>
</evidence>
<evidence type="ECO:0000313" key="3">
    <source>
        <dbReference type="Proteomes" id="UP000886595"/>
    </source>
</evidence>